<gene>
    <name evidence="1" type="ORF">SCUD_LOCUS14851</name>
</gene>
<keyword evidence="2" id="KW-1185">Reference proteome</keyword>
<evidence type="ECO:0000313" key="2">
    <source>
        <dbReference type="Proteomes" id="UP000279833"/>
    </source>
</evidence>
<evidence type="ECO:0000313" key="1">
    <source>
        <dbReference type="EMBL" id="VDP57672.1"/>
    </source>
</evidence>
<protein>
    <submittedName>
        <fullName evidence="1 3">Uncharacterized protein</fullName>
    </submittedName>
</protein>
<dbReference type="EMBL" id="UZAK01037077">
    <property type="protein sequence ID" value="VDP57672.1"/>
    <property type="molecule type" value="Genomic_DNA"/>
</dbReference>
<dbReference type="WBParaSite" id="SCUD_0001485401-mRNA-1">
    <property type="protein sequence ID" value="SCUD_0001485401-mRNA-1"/>
    <property type="gene ID" value="SCUD_0001485401"/>
</dbReference>
<sequence>MLKSEYRNERSVEAFVKFVEDSLKFPVEIINGHQDKPVEILDVSNNTINVVLFELHNNFYCNIQRPTELLIIVLSCGVN</sequence>
<dbReference type="Proteomes" id="UP000279833">
    <property type="component" value="Unassembled WGS sequence"/>
</dbReference>
<proteinExistence type="predicted"/>
<organism evidence="3">
    <name type="scientific">Schistosoma curassoni</name>
    <dbReference type="NCBI Taxonomy" id="6186"/>
    <lineage>
        <taxon>Eukaryota</taxon>
        <taxon>Metazoa</taxon>
        <taxon>Spiralia</taxon>
        <taxon>Lophotrochozoa</taxon>
        <taxon>Platyhelminthes</taxon>
        <taxon>Trematoda</taxon>
        <taxon>Digenea</taxon>
        <taxon>Strigeidida</taxon>
        <taxon>Schistosomatoidea</taxon>
        <taxon>Schistosomatidae</taxon>
        <taxon>Schistosoma</taxon>
    </lineage>
</organism>
<reference evidence="1 2" key="2">
    <citation type="submission" date="2018-11" db="EMBL/GenBank/DDBJ databases">
        <authorList>
            <consortium name="Pathogen Informatics"/>
        </authorList>
    </citation>
    <scope>NUCLEOTIDE SEQUENCE [LARGE SCALE GENOMIC DNA]</scope>
    <source>
        <strain evidence="1">Dakar</strain>
        <strain evidence="2">Dakar, Senegal</strain>
    </source>
</reference>
<dbReference type="STRING" id="6186.A0A183KIJ5"/>
<reference evidence="3" key="1">
    <citation type="submission" date="2016-06" db="UniProtKB">
        <authorList>
            <consortium name="WormBaseParasite"/>
        </authorList>
    </citation>
    <scope>IDENTIFICATION</scope>
</reference>
<accession>A0A183KIJ5</accession>
<dbReference type="AlphaFoldDB" id="A0A183KIJ5"/>
<name>A0A183KIJ5_9TREM</name>
<evidence type="ECO:0000313" key="3">
    <source>
        <dbReference type="WBParaSite" id="SCUD_0001485401-mRNA-1"/>
    </source>
</evidence>